<dbReference type="EC" id="2.7.1.-" evidence="6"/>
<dbReference type="AlphaFoldDB" id="A0A072NPZ8"/>
<keyword evidence="1 6" id="KW-0808">Transferase</keyword>
<proteinExistence type="predicted"/>
<dbReference type="PATRIC" id="fig|1348973.3.peg.1755"/>
<keyword evidence="3 6" id="KW-0418">Kinase</keyword>
<dbReference type="InterPro" id="IPR012363">
    <property type="entry name" value="PduX"/>
</dbReference>
<evidence type="ECO:0000313" key="7">
    <source>
        <dbReference type="Proteomes" id="UP000027936"/>
    </source>
</evidence>
<reference evidence="6 7" key="1">
    <citation type="submission" date="2014-04" db="EMBL/GenBank/DDBJ databases">
        <title>Draft genome sequence of Bacillus azotoformans MEV2011, a (co-) denitrifying strain unable to grow in the presence of oxygen.</title>
        <authorList>
            <person name="Nielsen M."/>
            <person name="Schreiber L."/>
            <person name="Finster K."/>
            <person name="Schramm A."/>
        </authorList>
    </citation>
    <scope>NUCLEOTIDE SEQUENCE [LARGE SCALE GENOMIC DNA]</scope>
    <source>
        <strain evidence="6 7">MEV2011</strain>
    </source>
</reference>
<dbReference type="PANTHER" id="PTHR43527:SF1">
    <property type="entry name" value="L-THREONINE KINASE"/>
    <property type="match status" value="1"/>
</dbReference>
<organism evidence="6 7">
    <name type="scientific">Schinkia azotoformans MEV2011</name>
    <dbReference type="NCBI Taxonomy" id="1348973"/>
    <lineage>
        <taxon>Bacteria</taxon>
        <taxon>Bacillati</taxon>
        <taxon>Bacillota</taxon>
        <taxon>Bacilli</taxon>
        <taxon>Bacillales</taxon>
        <taxon>Bacillaceae</taxon>
        <taxon>Calidifontibacillus/Schinkia group</taxon>
        <taxon>Schinkia</taxon>
    </lineage>
</organism>
<accession>A0A072NPZ8</accession>
<evidence type="ECO:0000259" key="5">
    <source>
        <dbReference type="Pfam" id="PF00288"/>
    </source>
</evidence>
<evidence type="ECO:0000256" key="1">
    <source>
        <dbReference type="ARBA" id="ARBA00022679"/>
    </source>
</evidence>
<dbReference type="Proteomes" id="UP000027936">
    <property type="component" value="Unassembled WGS sequence"/>
</dbReference>
<dbReference type="OrthoDB" id="4548147at2"/>
<dbReference type="Gene3D" id="3.30.230.10">
    <property type="match status" value="1"/>
</dbReference>
<name>A0A072NPZ8_SCHAZ</name>
<protein>
    <submittedName>
        <fullName evidence="6">Threonine kinase</fullName>
        <ecNumber evidence="6">2.7.1.-</ecNumber>
    </submittedName>
</protein>
<evidence type="ECO:0000256" key="2">
    <source>
        <dbReference type="ARBA" id="ARBA00022741"/>
    </source>
</evidence>
<dbReference type="Pfam" id="PF00288">
    <property type="entry name" value="GHMP_kinases_N"/>
    <property type="match status" value="1"/>
</dbReference>
<dbReference type="PANTHER" id="PTHR43527">
    <property type="entry name" value="4-DIPHOSPHOCYTIDYL-2-C-METHYL-D-ERYTHRITOL KINASE, CHLOROPLASTIC"/>
    <property type="match status" value="1"/>
</dbReference>
<dbReference type="InterPro" id="IPR006204">
    <property type="entry name" value="GHMP_kinase_N_dom"/>
</dbReference>
<feature type="domain" description="GHMP kinase N-terminal" evidence="5">
    <location>
        <begin position="61"/>
        <end position="126"/>
    </location>
</feature>
<gene>
    <name evidence="6" type="ORF">M670_01795</name>
</gene>
<dbReference type="InterPro" id="IPR020568">
    <property type="entry name" value="Ribosomal_Su5_D2-typ_SF"/>
</dbReference>
<dbReference type="EMBL" id="JJRY01000005">
    <property type="protein sequence ID" value="KEF38978.1"/>
    <property type="molecule type" value="Genomic_DNA"/>
</dbReference>
<evidence type="ECO:0000313" key="6">
    <source>
        <dbReference type="EMBL" id="KEF38978.1"/>
    </source>
</evidence>
<dbReference type="RefSeq" id="WP_051678132.1">
    <property type="nucleotide sequence ID" value="NZ_JJRY01000005.1"/>
</dbReference>
<comment type="caution">
    <text evidence="6">The sequence shown here is derived from an EMBL/GenBank/DDBJ whole genome shotgun (WGS) entry which is preliminary data.</text>
</comment>
<dbReference type="GO" id="GO:0016301">
    <property type="term" value="F:kinase activity"/>
    <property type="evidence" value="ECO:0007669"/>
    <property type="project" value="UniProtKB-KW"/>
</dbReference>
<keyword evidence="4" id="KW-0067">ATP-binding</keyword>
<evidence type="ECO:0000256" key="3">
    <source>
        <dbReference type="ARBA" id="ARBA00022777"/>
    </source>
</evidence>
<keyword evidence="2" id="KW-0547">Nucleotide-binding</keyword>
<dbReference type="SUPFAM" id="SSF54211">
    <property type="entry name" value="Ribosomal protein S5 domain 2-like"/>
    <property type="match status" value="1"/>
</dbReference>
<sequence>MKLGVGKCNGTFGELIQGVIGDSPFLVSLPIEMGSTALFLPNPKSEKISILSLSAKPKSERACRLLLRKYNIQTGGKLLITSDLPEGKGMASSSADLMASLRAVAQTHSLPINESVLSEISSTIEPTDGIMYSELVAYDYINGRLIKVIGQLPRMILLGIDTGGTVQSTIFNQIPKNYSTEEKQLFSKALYLLKEGVQKKELSFIFEAATMSAKINEKRLAKPFFEEIVKMAEENNGGVVIAHSGTVIGILLSPDKSKQGLRIIIKKIEETTRKKVNIYMVGKD</sequence>
<dbReference type="InterPro" id="IPR014721">
    <property type="entry name" value="Ribsml_uS5_D2-typ_fold_subgr"/>
</dbReference>
<dbReference type="GO" id="GO:0005524">
    <property type="term" value="F:ATP binding"/>
    <property type="evidence" value="ECO:0007669"/>
    <property type="project" value="UniProtKB-KW"/>
</dbReference>
<dbReference type="PIRSF" id="PIRSF033887">
    <property type="entry name" value="PduX"/>
    <property type="match status" value="1"/>
</dbReference>
<evidence type="ECO:0000256" key="4">
    <source>
        <dbReference type="ARBA" id="ARBA00022840"/>
    </source>
</evidence>